<evidence type="ECO:0000313" key="2">
    <source>
        <dbReference type="Proteomes" id="UP000252519"/>
    </source>
</evidence>
<dbReference type="EMBL" id="JOJR01022585">
    <property type="protein sequence ID" value="RCN24181.1"/>
    <property type="molecule type" value="Genomic_DNA"/>
</dbReference>
<dbReference type="AlphaFoldDB" id="A0A368EWR2"/>
<sequence>MSVHHCEWRVRSGENGFSKVCYEILRCHRWSPCRVGWCRGSRPSYKSHHGGYRKR</sequence>
<organism evidence="1 2">
    <name type="scientific">Ancylostoma caninum</name>
    <name type="common">Dog hookworm</name>
    <dbReference type="NCBI Taxonomy" id="29170"/>
    <lineage>
        <taxon>Eukaryota</taxon>
        <taxon>Metazoa</taxon>
        <taxon>Ecdysozoa</taxon>
        <taxon>Nematoda</taxon>
        <taxon>Chromadorea</taxon>
        <taxon>Rhabditida</taxon>
        <taxon>Rhabditina</taxon>
        <taxon>Rhabditomorpha</taxon>
        <taxon>Strongyloidea</taxon>
        <taxon>Ancylostomatidae</taxon>
        <taxon>Ancylostomatinae</taxon>
        <taxon>Ancylostoma</taxon>
    </lineage>
</organism>
<accession>A0A368EWR2</accession>
<dbReference type="Proteomes" id="UP000252519">
    <property type="component" value="Unassembled WGS sequence"/>
</dbReference>
<gene>
    <name evidence="1" type="ORF">ANCCAN_30129</name>
</gene>
<evidence type="ECO:0000313" key="1">
    <source>
        <dbReference type="EMBL" id="RCN24181.1"/>
    </source>
</evidence>
<proteinExistence type="predicted"/>
<name>A0A368EWR2_ANCCA</name>
<protein>
    <submittedName>
        <fullName evidence="1">Uncharacterized protein</fullName>
    </submittedName>
</protein>
<keyword evidence="2" id="KW-1185">Reference proteome</keyword>
<reference evidence="1 2" key="1">
    <citation type="submission" date="2014-10" db="EMBL/GenBank/DDBJ databases">
        <title>Draft genome of the hookworm Ancylostoma caninum.</title>
        <authorList>
            <person name="Mitreva M."/>
        </authorList>
    </citation>
    <scope>NUCLEOTIDE SEQUENCE [LARGE SCALE GENOMIC DNA]</scope>
    <source>
        <strain evidence="1 2">Baltimore</strain>
    </source>
</reference>
<comment type="caution">
    <text evidence="1">The sequence shown here is derived from an EMBL/GenBank/DDBJ whole genome shotgun (WGS) entry which is preliminary data.</text>
</comment>